<reference evidence="7" key="2">
    <citation type="submission" date="2007-04" db="EMBL/GenBank/DDBJ databases">
        <title>The genome of the human body louse.</title>
        <authorList>
            <consortium name="The Human Body Louse Genome Consortium"/>
            <person name="Kirkness E."/>
            <person name="Walenz B."/>
            <person name="Hass B."/>
            <person name="Bruggner R."/>
            <person name="Strausberg R."/>
        </authorList>
    </citation>
    <scope>NUCLEOTIDE SEQUENCE</scope>
    <source>
        <strain evidence="7">USDA</strain>
    </source>
</reference>
<evidence type="ECO:0000256" key="3">
    <source>
        <dbReference type="ARBA" id="ARBA00022900"/>
    </source>
</evidence>
<dbReference type="InterPro" id="IPR023795">
    <property type="entry name" value="Serpin_CS"/>
</dbReference>
<feature type="signal peptide" evidence="5">
    <location>
        <begin position="1"/>
        <end position="27"/>
    </location>
</feature>
<dbReference type="HOGENOM" id="CLU_023330_0_2_1"/>
<dbReference type="GO" id="GO:0005615">
    <property type="term" value="C:extracellular space"/>
    <property type="evidence" value="ECO:0007669"/>
    <property type="project" value="InterPro"/>
</dbReference>
<dbReference type="GO" id="GO:0004674">
    <property type="term" value="F:protein serine/threonine kinase activity"/>
    <property type="evidence" value="ECO:0007669"/>
    <property type="project" value="UniProtKB-EC"/>
</dbReference>
<dbReference type="SUPFAM" id="SSF56574">
    <property type="entry name" value="Serpins"/>
    <property type="match status" value="1"/>
</dbReference>
<evidence type="ECO:0000313" key="9">
    <source>
        <dbReference type="Proteomes" id="UP000009046"/>
    </source>
</evidence>
<comment type="similarity">
    <text evidence="1 4">Belongs to the serpin family.</text>
</comment>
<dbReference type="EnsemblMetazoa" id="PHUM106690-RA">
    <property type="protein sequence ID" value="PHUM106690-PA"/>
    <property type="gene ID" value="PHUM106690"/>
</dbReference>
<dbReference type="InterPro" id="IPR023796">
    <property type="entry name" value="Serpin_dom"/>
</dbReference>
<dbReference type="CTD" id="8238203"/>
<evidence type="ECO:0000313" key="8">
    <source>
        <dbReference type="EnsemblMetazoa" id="PHUM106690-PA"/>
    </source>
</evidence>
<dbReference type="EMBL" id="AAZO01001262">
    <property type="status" value="NOT_ANNOTATED_CDS"/>
    <property type="molecule type" value="Genomic_DNA"/>
</dbReference>
<dbReference type="Gene3D" id="3.30.497.10">
    <property type="entry name" value="Antithrombin, subunit I, domain 2"/>
    <property type="match status" value="1"/>
</dbReference>
<dbReference type="eggNOG" id="KOG2392">
    <property type="taxonomic scope" value="Eukaryota"/>
</dbReference>
<reference evidence="8" key="3">
    <citation type="submission" date="2020-05" db="UniProtKB">
        <authorList>
            <consortium name="EnsemblMetazoa"/>
        </authorList>
    </citation>
    <scope>IDENTIFICATION</scope>
    <source>
        <strain evidence="8">USDA</strain>
    </source>
</reference>
<dbReference type="InterPro" id="IPR042185">
    <property type="entry name" value="Serpin_sf_2"/>
</dbReference>
<dbReference type="InterPro" id="IPR000215">
    <property type="entry name" value="Serpin_fam"/>
</dbReference>
<dbReference type="GeneID" id="8238203"/>
<evidence type="ECO:0000313" key="7">
    <source>
        <dbReference type="EMBL" id="EEB11342.1"/>
    </source>
</evidence>
<dbReference type="VEuPathDB" id="VectorBase:PHUM106690"/>
<feature type="domain" description="Serpin" evidence="6">
    <location>
        <begin position="44"/>
        <end position="404"/>
    </location>
</feature>
<evidence type="ECO:0000256" key="2">
    <source>
        <dbReference type="ARBA" id="ARBA00022690"/>
    </source>
</evidence>
<evidence type="ECO:0000256" key="4">
    <source>
        <dbReference type="RuleBase" id="RU000411"/>
    </source>
</evidence>
<keyword evidence="9" id="KW-1185">Reference proteome</keyword>
<dbReference type="EC" id="2.7.11.1" evidence="7"/>
<dbReference type="Pfam" id="PF00079">
    <property type="entry name" value="Serpin"/>
    <property type="match status" value="1"/>
</dbReference>
<keyword evidence="3" id="KW-0722">Serine protease inhibitor</keyword>
<dbReference type="RefSeq" id="XP_002424080.1">
    <property type="nucleotide sequence ID" value="XM_002424035.1"/>
</dbReference>
<keyword evidence="2" id="KW-0646">Protease inhibitor</keyword>
<dbReference type="CDD" id="cd00172">
    <property type="entry name" value="serpin"/>
    <property type="match status" value="1"/>
</dbReference>
<dbReference type="InterPro" id="IPR036186">
    <property type="entry name" value="Serpin_sf"/>
</dbReference>
<dbReference type="Proteomes" id="UP000009046">
    <property type="component" value="Unassembled WGS sequence"/>
</dbReference>
<sequence>MKKIFPSNHLFLLLLGVLIFGLSSASAEEDSGSLFSKASCDFALELLKVQSKADEGNVVLSPSSVGVLLAIVQQGAQENTLTQLNNVLHMTSEESKNAFKASLDLLRKEKENVTLEWGNRIYVIPQYHIGENFNKIITENFGTEIEKISFTDPSPQEAADKMNNWIKEVTHDNIKDFISPGSLSDSLRMILLNAIYFKGLWDVPFKKMLTVNKKFESSPESSVDVPFMTQTERFLAGENSKMKIKWVDLPFKNEKFSMLFVLPTEKHRLNQVMEKINGDFLRKLINDEGTRHVTMRIPKFKLSKKLSLNGVLSMMGLNDLFTTAANLKGIAPDDNLVVSQVLHEANVEIDEEGSVASAATGIFFEVTSFIPTDNLDFIADHPFLFFILDRANKVPLFAGKVVNPL</sequence>
<evidence type="ECO:0000256" key="5">
    <source>
        <dbReference type="SAM" id="SignalP"/>
    </source>
</evidence>
<dbReference type="SMART" id="SM00093">
    <property type="entry name" value="SERPIN"/>
    <property type="match status" value="1"/>
</dbReference>
<dbReference type="KEGG" id="phu:Phum_PHUM106690"/>
<dbReference type="OrthoDB" id="671595at2759"/>
<evidence type="ECO:0000256" key="1">
    <source>
        <dbReference type="ARBA" id="ARBA00009500"/>
    </source>
</evidence>
<reference evidence="7" key="1">
    <citation type="submission" date="2007-04" db="EMBL/GenBank/DDBJ databases">
        <title>Annotation of Pediculus humanus corporis strain USDA.</title>
        <authorList>
            <person name="Kirkness E."/>
            <person name="Hannick L."/>
            <person name="Hass B."/>
            <person name="Bruggner R."/>
            <person name="Lawson D."/>
            <person name="Bidwell S."/>
            <person name="Joardar V."/>
            <person name="Caler E."/>
            <person name="Walenz B."/>
            <person name="Inman J."/>
            <person name="Schobel S."/>
            <person name="Galinsky K."/>
            <person name="Amedeo P."/>
            <person name="Strausberg R."/>
        </authorList>
    </citation>
    <scope>NUCLEOTIDE SEQUENCE</scope>
    <source>
        <strain evidence="7">USDA</strain>
    </source>
</reference>
<accession>E0VD86</accession>
<keyword evidence="5" id="KW-0732">Signal</keyword>
<dbReference type="Gene3D" id="2.30.39.10">
    <property type="entry name" value="Alpha-1-antitrypsin, domain 1"/>
    <property type="match status" value="1"/>
</dbReference>
<dbReference type="AlphaFoldDB" id="E0VD86"/>
<dbReference type="PANTHER" id="PTHR11461">
    <property type="entry name" value="SERINE PROTEASE INHIBITOR, SERPIN"/>
    <property type="match status" value="1"/>
</dbReference>
<proteinExistence type="inferred from homology"/>
<evidence type="ECO:0000259" key="6">
    <source>
        <dbReference type="SMART" id="SM00093"/>
    </source>
</evidence>
<name>E0VD86_PEDHC</name>
<dbReference type="GO" id="GO:0004867">
    <property type="term" value="F:serine-type endopeptidase inhibitor activity"/>
    <property type="evidence" value="ECO:0007669"/>
    <property type="project" value="UniProtKB-KW"/>
</dbReference>
<keyword evidence="7" id="KW-0808">Transferase</keyword>
<dbReference type="EMBL" id="DS235072">
    <property type="protein sequence ID" value="EEB11342.1"/>
    <property type="molecule type" value="Genomic_DNA"/>
</dbReference>
<organism>
    <name type="scientific">Pediculus humanus subsp. corporis</name>
    <name type="common">Body louse</name>
    <dbReference type="NCBI Taxonomy" id="121224"/>
    <lineage>
        <taxon>Eukaryota</taxon>
        <taxon>Metazoa</taxon>
        <taxon>Ecdysozoa</taxon>
        <taxon>Arthropoda</taxon>
        <taxon>Hexapoda</taxon>
        <taxon>Insecta</taxon>
        <taxon>Pterygota</taxon>
        <taxon>Neoptera</taxon>
        <taxon>Paraneoptera</taxon>
        <taxon>Psocodea</taxon>
        <taxon>Troctomorpha</taxon>
        <taxon>Phthiraptera</taxon>
        <taxon>Anoplura</taxon>
        <taxon>Pediculidae</taxon>
        <taxon>Pediculus</taxon>
    </lineage>
</organism>
<feature type="chain" id="PRO_5011412357" evidence="5">
    <location>
        <begin position="28"/>
        <end position="405"/>
    </location>
</feature>
<dbReference type="OMA" id="GFWEFPF"/>
<dbReference type="PANTHER" id="PTHR11461:SF211">
    <property type="entry name" value="GH10112P-RELATED"/>
    <property type="match status" value="1"/>
</dbReference>
<dbReference type="InterPro" id="IPR042178">
    <property type="entry name" value="Serpin_sf_1"/>
</dbReference>
<dbReference type="InParanoid" id="E0VD86"/>
<gene>
    <name evidence="8" type="primary">8238203</name>
    <name evidence="7" type="ORF">Phum_PHUM106690</name>
</gene>
<protein>
    <submittedName>
        <fullName evidence="7 8">Serine protease inhibitor, putative</fullName>
        <ecNumber evidence="7">2.7.11.1</ecNumber>
    </submittedName>
</protein>
<dbReference type="MEROPS" id="I04.077"/>
<dbReference type="PROSITE" id="PS00284">
    <property type="entry name" value="SERPIN"/>
    <property type="match status" value="1"/>
</dbReference>